<feature type="transmembrane region" description="Helical" evidence="7">
    <location>
        <begin position="252"/>
        <end position="270"/>
    </location>
</feature>
<evidence type="ECO:0000256" key="5">
    <source>
        <dbReference type="ARBA" id="ARBA00023136"/>
    </source>
</evidence>
<dbReference type="RefSeq" id="WP_125968533.1">
    <property type="nucleotide sequence ID" value="NZ_QXGK01000011.1"/>
</dbReference>
<dbReference type="AlphaFoldDB" id="A0A430FTP3"/>
<dbReference type="Pfam" id="PF07690">
    <property type="entry name" value="MFS_1"/>
    <property type="match status" value="1"/>
</dbReference>
<comment type="caution">
    <text evidence="9">The sequence shown here is derived from an EMBL/GenBank/DDBJ whole genome shotgun (WGS) entry which is preliminary data.</text>
</comment>
<accession>A0A430FTP3</accession>
<feature type="transmembrane region" description="Helical" evidence="7">
    <location>
        <begin position="105"/>
        <end position="123"/>
    </location>
</feature>
<feature type="transmembrane region" description="Helical" evidence="7">
    <location>
        <begin position="129"/>
        <end position="150"/>
    </location>
</feature>
<keyword evidence="2" id="KW-0813">Transport</keyword>
<dbReference type="Gene3D" id="1.20.1720.10">
    <property type="entry name" value="Multidrug resistance protein D"/>
    <property type="match status" value="1"/>
</dbReference>
<feature type="region of interest" description="Disordered" evidence="6">
    <location>
        <begin position="1"/>
        <end position="28"/>
    </location>
</feature>
<evidence type="ECO:0000256" key="1">
    <source>
        <dbReference type="ARBA" id="ARBA00004651"/>
    </source>
</evidence>
<evidence type="ECO:0000313" key="10">
    <source>
        <dbReference type="Proteomes" id="UP000287470"/>
    </source>
</evidence>
<organism evidence="9 10">
    <name type="scientific">Bifidobacterium samirii</name>
    <dbReference type="NCBI Taxonomy" id="2306974"/>
    <lineage>
        <taxon>Bacteria</taxon>
        <taxon>Bacillati</taxon>
        <taxon>Actinomycetota</taxon>
        <taxon>Actinomycetes</taxon>
        <taxon>Bifidobacteriales</taxon>
        <taxon>Bifidobacteriaceae</taxon>
        <taxon>Bifidobacterium</taxon>
    </lineage>
</organism>
<dbReference type="CDD" id="cd17321">
    <property type="entry name" value="MFS_MMR_MDR_like"/>
    <property type="match status" value="1"/>
</dbReference>
<feature type="transmembrane region" description="Helical" evidence="7">
    <location>
        <begin position="457"/>
        <end position="476"/>
    </location>
</feature>
<gene>
    <name evidence="9" type="ORF">D2E24_1266</name>
</gene>
<dbReference type="Gene3D" id="1.20.1250.20">
    <property type="entry name" value="MFS general substrate transporter like domains"/>
    <property type="match status" value="1"/>
</dbReference>
<feature type="transmembrane region" description="Helical" evidence="7">
    <location>
        <begin position="320"/>
        <end position="342"/>
    </location>
</feature>
<keyword evidence="5 7" id="KW-0472">Membrane</keyword>
<dbReference type="PROSITE" id="PS50850">
    <property type="entry name" value="MFS"/>
    <property type="match status" value="1"/>
</dbReference>
<keyword evidence="4 7" id="KW-1133">Transmembrane helix</keyword>
<dbReference type="InterPro" id="IPR036259">
    <property type="entry name" value="MFS_trans_sf"/>
</dbReference>
<dbReference type="PANTHER" id="PTHR42718">
    <property type="entry name" value="MAJOR FACILITATOR SUPERFAMILY MULTIDRUG TRANSPORTER MFSC"/>
    <property type="match status" value="1"/>
</dbReference>
<evidence type="ECO:0000256" key="3">
    <source>
        <dbReference type="ARBA" id="ARBA00022692"/>
    </source>
</evidence>
<feature type="transmembrane region" description="Helical" evidence="7">
    <location>
        <begin position="228"/>
        <end position="246"/>
    </location>
</feature>
<dbReference type="InterPro" id="IPR011701">
    <property type="entry name" value="MFS"/>
</dbReference>
<feature type="transmembrane region" description="Helical" evidence="7">
    <location>
        <begin position="162"/>
        <end position="182"/>
    </location>
</feature>
<evidence type="ECO:0000256" key="2">
    <source>
        <dbReference type="ARBA" id="ARBA00022448"/>
    </source>
</evidence>
<evidence type="ECO:0000256" key="6">
    <source>
        <dbReference type="SAM" id="MobiDB-lite"/>
    </source>
</evidence>
<reference evidence="9 10" key="1">
    <citation type="submission" date="2018-09" db="EMBL/GenBank/DDBJ databases">
        <title>Characterization of the phylogenetic diversity of five novel species belonging to the genus Bifidobacterium.</title>
        <authorList>
            <person name="Lugli G.A."/>
            <person name="Duranti S."/>
            <person name="Milani C."/>
        </authorList>
    </citation>
    <scope>NUCLEOTIDE SEQUENCE [LARGE SCALE GENOMIC DNA]</scope>
    <source>
        <strain evidence="9 10">2033B</strain>
    </source>
</reference>
<proteinExistence type="predicted"/>
<evidence type="ECO:0000259" key="8">
    <source>
        <dbReference type="PROSITE" id="PS50850"/>
    </source>
</evidence>
<name>A0A430FTP3_9BIFI</name>
<dbReference type="OrthoDB" id="9781469at2"/>
<feature type="transmembrane region" description="Helical" evidence="7">
    <location>
        <begin position="291"/>
        <end position="314"/>
    </location>
</feature>
<comment type="subcellular location">
    <subcellularLocation>
        <location evidence="1">Cell membrane</location>
        <topology evidence="1">Multi-pass membrane protein</topology>
    </subcellularLocation>
</comment>
<evidence type="ECO:0000256" key="7">
    <source>
        <dbReference type="SAM" id="Phobius"/>
    </source>
</evidence>
<evidence type="ECO:0000313" key="9">
    <source>
        <dbReference type="EMBL" id="RSX56277.1"/>
    </source>
</evidence>
<dbReference type="GO" id="GO:0022857">
    <property type="term" value="F:transmembrane transporter activity"/>
    <property type="evidence" value="ECO:0007669"/>
    <property type="project" value="InterPro"/>
</dbReference>
<dbReference type="GO" id="GO:0005886">
    <property type="term" value="C:plasma membrane"/>
    <property type="evidence" value="ECO:0007669"/>
    <property type="project" value="UniProtKB-SubCell"/>
</dbReference>
<feature type="transmembrane region" description="Helical" evidence="7">
    <location>
        <begin position="33"/>
        <end position="56"/>
    </location>
</feature>
<feature type="domain" description="Major facilitator superfamily (MFS) profile" evidence="8">
    <location>
        <begin position="38"/>
        <end position="483"/>
    </location>
</feature>
<dbReference type="SUPFAM" id="SSF103473">
    <property type="entry name" value="MFS general substrate transporter"/>
    <property type="match status" value="1"/>
</dbReference>
<dbReference type="PANTHER" id="PTHR42718:SF9">
    <property type="entry name" value="MAJOR FACILITATOR SUPERFAMILY MULTIDRUG TRANSPORTER MFSC"/>
    <property type="match status" value="1"/>
</dbReference>
<sequence length="483" mass="49860">MTSINESEPVALMHEDDDPEHGTRRASHRTARYSAGLTTFATSLAFFLTGMDTMIVNVALPTITADLGGDMALQQWMIDGYTLLFASLLLLAGSLSDRFGAKRTFLSGTALFGAASLLSAFAWTMPVLIVGRCLMGVAAALILPASMALINEANPDPRRRAFALGLWGAGSASASAFGPLFGGLLTPIHWSLIFAVNVPFCLLVLALAPKIAPSPTRAISFDWLGQTLALIGLASLTAGVIEIGSLGVSSPATITLLAVGVAALVLFVIAQGRVPHPMVPLGLFGNDGMRISLIVGFIMIFNWFGMVFISTLFLQGEQGMSPFAAGLAFVPSAVVMVVTNVFSGQIINAMGTRFTVTIGLAIMAVGFIAAVLVPAPMPAWVIATALSVVGLGGALVTPALSGLVLASVDQRQAGIAGAVFNTFRQVGGAIGVAVFGGAIGVAVFGVVATFMPSLDGSLRAVFIAAAVLLAAAFAYARLRWSGR</sequence>
<feature type="transmembrane region" description="Helical" evidence="7">
    <location>
        <begin position="188"/>
        <end position="208"/>
    </location>
</feature>
<feature type="transmembrane region" description="Helical" evidence="7">
    <location>
        <begin position="426"/>
        <end position="451"/>
    </location>
</feature>
<feature type="transmembrane region" description="Helical" evidence="7">
    <location>
        <begin position="76"/>
        <end position="93"/>
    </location>
</feature>
<protein>
    <submittedName>
        <fullName evidence="9">MFS transporter</fullName>
    </submittedName>
</protein>
<dbReference type="InterPro" id="IPR020846">
    <property type="entry name" value="MFS_dom"/>
</dbReference>
<dbReference type="EMBL" id="QXGK01000011">
    <property type="protein sequence ID" value="RSX56277.1"/>
    <property type="molecule type" value="Genomic_DNA"/>
</dbReference>
<feature type="transmembrane region" description="Helical" evidence="7">
    <location>
        <begin position="354"/>
        <end position="373"/>
    </location>
</feature>
<evidence type="ECO:0000256" key="4">
    <source>
        <dbReference type="ARBA" id="ARBA00022989"/>
    </source>
</evidence>
<keyword evidence="3 7" id="KW-0812">Transmembrane</keyword>
<dbReference type="Proteomes" id="UP000287470">
    <property type="component" value="Unassembled WGS sequence"/>
</dbReference>
<feature type="transmembrane region" description="Helical" evidence="7">
    <location>
        <begin position="379"/>
        <end position="405"/>
    </location>
</feature>
<keyword evidence="10" id="KW-1185">Reference proteome</keyword>